<dbReference type="Gene3D" id="3.40.50.1390">
    <property type="entry name" value="Resolvase, N-terminal catalytic domain"/>
    <property type="match status" value="1"/>
</dbReference>
<evidence type="ECO:0000259" key="1">
    <source>
        <dbReference type="PROSITE" id="PS51737"/>
    </source>
</evidence>
<feature type="domain" description="Recombinase" evidence="1">
    <location>
        <begin position="519"/>
        <end position="661"/>
    </location>
</feature>
<dbReference type="CDD" id="cd03770">
    <property type="entry name" value="SR_TndX_transposase"/>
    <property type="match status" value="1"/>
</dbReference>
<dbReference type="Proteomes" id="UP000452293">
    <property type="component" value="Unassembled WGS sequence"/>
</dbReference>
<dbReference type="SUPFAM" id="SSF53041">
    <property type="entry name" value="Resolvase-like"/>
    <property type="match status" value="1"/>
</dbReference>
<dbReference type="Pfam" id="PF00239">
    <property type="entry name" value="Resolvase"/>
    <property type="match status" value="1"/>
</dbReference>
<dbReference type="PANTHER" id="PTHR30461:SF23">
    <property type="entry name" value="DNA RECOMBINASE-RELATED"/>
    <property type="match status" value="1"/>
</dbReference>
<dbReference type="PROSITE" id="PS51737">
    <property type="entry name" value="RECOMBINASE_DNA_BIND"/>
    <property type="match status" value="1"/>
</dbReference>
<comment type="caution">
    <text evidence="2">The sequence shown here is derived from an EMBL/GenBank/DDBJ whole genome shotgun (WGS) entry which is preliminary data.</text>
</comment>
<dbReference type="InterPro" id="IPR011109">
    <property type="entry name" value="DNA_bind_recombinase_dom"/>
</dbReference>
<dbReference type="SUPFAM" id="SSF52540">
    <property type="entry name" value="P-loop containing nucleoside triphosphate hydrolases"/>
    <property type="match status" value="1"/>
</dbReference>
<dbReference type="Pfam" id="PF02534">
    <property type="entry name" value="T4SS-DNA_transf"/>
    <property type="match status" value="2"/>
</dbReference>
<dbReference type="InterPro" id="IPR025378">
    <property type="entry name" value="DUF4368"/>
</dbReference>
<dbReference type="CDD" id="cd01127">
    <property type="entry name" value="TrwB_TraG_TraD_VirD4"/>
    <property type="match status" value="1"/>
</dbReference>
<dbReference type="InterPro" id="IPR036162">
    <property type="entry name" value="Resolvase-like_N_sf"/>
</dbReference>
<dbReference type="Gene3D" id="3.90.1750.20">
    <property type="entry name" value="Putative Large Serine Recombinase, Chain B, Domain 2"/>
    <property type="match status" value="1"/>
</dbReference>
<dbReference type="Pfam" id="PF14287">
    <property type="entry name" value="DUF4368"/>
    <property type="match status" value="1"/>
</dbReference>
<protein>
    <submittedName>
        <fullName evidence="2">DUF4368 domain-containing protein</fullName>
    </submittedName>
</protein>
<dbReference type="EMBL" id="WWVW01000001">
    <property type="protein sequence ID" value="MZL75901.1"/>
    <property type="molecule type" value="Genomic_DNA"/>
</dbReference>
<dbReference type="InterPro" id="IPR027417">
    <property type="entry name" value="P-loop_NTPase"/>
</dbReference>
<evidence type="ECO:0000313" key="3">
    <source>
        <dbReference type="Proteomes" id="UP000452293"/>
    </source>
</evidence>
<dbReference type="InterPro" id="IPR050639">
    <property type="entry name" value="SSR_resolvase"/>
</dbReference>
<dbReference type="InterPro" id="IPR025827">
    <property type="entry name" value="Zn_ribbon_recom_dom"/>
</dbReference>
<keyword evidence="3" id="KW-1185">Reference proteome</keyword>
<dbReference type="RefSeq" id="WP_129974473.1">
    <property type="nucleotide sequence ID" value="NZ_WWVW01000001.1"/>
</dbReference>
<accession>A0ABW9WZZ4</accession>
<dbReference type="InterPro" id="IPR006119">
    <property type="entry name" value="Resolv_N"/>
</dbReference>
<dbReference type="SMART" id="SM00857">
    <property type="entry name" value="Resolvase"/>
    <property type="match status" value="1"/>
</dbReference>
<organism evidence="2 3">
    <name type="scientific">Blautia massiliensis</name>
    <name type="common">ex Durand et al. 2017</name>
    <dbReference type="NCBI Taxonomy" id="1737424"/>
    <lineage>
        <taxon>Bacteria</taxon>
        <taxon>Bacillati</taxon>
        <taxon>Bacillota</taxon>
        <taxon>Clostridia</taxon>
        <taxon>Lachnospirales</taxon>
        <taxon>Lachnospiraceae</taxon>
        <taxon>Blautia</taxon>
    </lineage>
</organism>
<dbReference type="PANTHER" id="PTHR30461">
    <property type="entry name" value="DNA-INVERTASE FROM LAMBDOID PROPHAGE"/>
    <property type="match status" value="1"/>
</dbReference>
<dbReference type="InterPro" id="IPR038109">
    <property type="entry name" value="DNA_bind_recomb_sf"/>
</dbReference>
<dbReference type="Pfam" id="PF13408">
    <property type="entry name" value="Zn_ribbon_recom"/>
    <property type="match status" value="1"/>
</dbReference>
<reference evidence="2 3" key="1">
    <citation type="journal article" date="2019" name="Nat. Med.">
        <title>A library of human gut bacterial isolates paired with longitudinal multiomics data enables mechanistic microbiome research.</title>
        <authorList>
            <person name="Poyet M."/>
            <person name="Groussin M."/>
            <person name="Gibbons S.M."/>
            <person name="Avila-Pacheco J."/>
            <person name="Jiang X."/>
            <person name="Kearney S.M."/>
            <person name="Perrotta A.R."/>
            <person name="Berdy B."/>
            <person name="Zhao S."/>
            <person name="Lieberman T.D."/>
            <person name="Swanson P.K."/>
            <person name="Smith M."/>
            <person name="Roesemann S."/>
            <person name="Alexander J.E."/>
            <person name="Rich S.A."/>
            <person name="Livny J."/>
            <person name="Vlamakis H."/>
            <person name="Clish C."/>
            <person name="Bullock K."/>
            <person name="Deik A."/>
            <person name="Scott J."/>
            <person name="Pierce K.A."/>
            <person name="Xavier R.J."/>
            <person name="Alm E.J."/>
        </authorList>
    </citation>
    <scope>NUCLEOTIDE SEQUENCE [LARGE SCALE GENOMIC DNA]</scope>
    <source>
        <strain evidence="2 3">BIOML-A1</strain>
    </source>
</reference>
<proteinExistence type="predicted"/>
<dbReference type="Pfam" id="PF07508">
    <property type="entry name" value="Recombinase"/>
    <property type="match status" value="1"/>
</dbReference>
<name>A0ABW9WZZ4_9FIRM</name>
<dbReference type="InterPro" id="IPR003688">
    <property type="entry name" value="TraG/VirD4"/>
</dbReference>
<sequence length="980" mass="112942">MFAYFFNKIAWLYRVNTGATSWDKFMNTITYFELAFRNLWPSLNHMDLFWGITGGVAVKFIIIYRTKNARKYRLGVEYGSARWGTEKDIRPYADPEFENNIILTETESLTMSSRPKNPKYARNKNILVIGGSGSGKTRFFVKPNIMQMHSSYVITDPKGTVLLEVGSMLAKGSPMTDENGKIMRDKEGKVIYEPYKIKVLNTINFKKSMHYNPFVYIRSEKDILKLVTTIIANTKGEGQQSGEDFWVKAEKLYYCALIGYIWYEGREEEKNFNTLLEMINASEAREDDENFKNPVDLMFDELEQKDPNHFAVRQYKKYKLAAGVVCSKRLLNQAVGKSLRTHNLKPKKGAQVMRKNEKITALYERLSRDDFGKDDDQQRESNSISNQKAMLEEFAARQGFTNIVHFTDDGISGTCFDRPGFLAMMKEVEAGNVEYLCIKDMSRMGRDYLKVGQIMEILRQRGVRLIAINDGVDSARGDDDFTPFRNIMNEYYARDTSRKIRSTFQSKGKSGKHLTGTVIYGYLWNEARDQWLVDPEAAEVVKRIFAMTIEGYGPYQIASKLKEEKILIPSAYLAQHGEGVNKNKTFKDVYGWGSSTICNLLEKREYLGHTINFKTRKHFKDKKSHYVPEDEWTIFENTHEAIIDQQTFDLVQKIRGNVRRYPDGWGEAAPLTGLLYCADCGGKMYVHRTNNGKRISQYTCSQYSKIPVGKLCATQHRINEDVVLSLVSEMLKAIAEYAKHDRAEFVRVVQEAQSSQQTTEVRKQRTRLAAAKQRVSDLEVLLCKIYEDNILGKLSDSRYATLDAQYAKEQAELTDEISALEKAIRSYEKHEKDADRFIALIDKYENFDKLTIAMLNEFIEKILVHERDRKGSIQTTQEVEIYFNFVGRFVPPAFGEAELTPEELEEIRKREERKDRLHQNYLKRKASGAQKRYEDKIKGRKKAEIEAKKAAIRAEDIAKGVFVPVSSLPQREPMKGVQTA</sequence>
<evidence type="ECO:0000313" key="2">
    <source>
        <dbReference type="EMBL" id="MZL75901.1"/>
    </source>
</evidence>
<gene>
    <name evidence="2" type="ORF">GT718_00660</name>
</gene>